<keyword evidence="4" id="KW-1185">Reference proteome</keyword>
<sequence>MESHGPVRRFAADASAVVRSDERLILLFLLLLSVVALAVFLHYTVSLLDALPDAIPPELARPEGSTLSGFPSLDTALSDALGR</sequence>
<keyword evidence="2" id="KW-0472">Membrane</keyword>
<evidence type="ECO:0000313" key="3">
    <source>
        <dbReference type="EMBL" id="EMA63690.1"/>
    </source>
</evidence>
<dbReference type="AlphaFoldDB" id="M0P4D8"/>
<dbReference type="RefSeq" id="WP_008003563.1">
    <property type="nucleotide sequence ID" value="NZ_AOJG01000007.1"/>
</dbReference>
<accession>M0P4D8</accession>
<gene>
    <name evidence="3" type="ORF">C469_02506</name>
</gene>
<proteinExistence type="predicted"/>
<dbReference type="OrthoDB" id="331262at2157"/>
<comment type="caution">
    <text evidence="3">The sequence shown here is derived from an EMBL/GenBank/DDBJ whole genome shotgun (WGS) entry which is preliminary data.</text>
</comment>
<evidence type="ECO:0000313" key="4">
    <source>
        <dbReference type="Proteomes" id="UP000011650"/>
    </source>
</evidence>
<evidence type="ECO:0000256" key="1">
    <source>
        <dbReference type="SAM" id="MobiDB-lite"/>
    </source>
</evidence>
<dbReference type="EMBL" id="AOJG01000007">
    <property type="protein sequence ID" value="EMA63690.1"/>
    <property type="molecule type" value="Genomic_DNA"/>
</dbReference>
<keyword evidence="2" id="KW-1133">Transmembrane helix</keyword>
<keyword evidence="2" id="KW-0812">Transmembrane</keyword>
<name>M0P4D8_9EURY</name>
<dbReference type="Proteomes" id="UP000011650">
    <property type="component" value="Unassembled WGS sequence"/>
</dbReference>
<feature type="region of interest" description="Disordered" evidence="1">
    <location>
        <begin position="61"/>
        <end position="83"/>
    </location>
</feature>
<dbReference type="PATRIC" id="fig|1227482.3.peg.508"/>
<reference evidence="3 4" key="1">
    <citation type="journal article" date="2014" name="PLoS Genet.">
        <title>Phylogenetically driven sequencing of extremely halophilic archaea reveals strategies for static and dynamic osmo-response.</title>
        <authorList>
            <person name="Becker E.A."/>
            <person name="Seitzer P.M."/>
            <person name="Tritt A."/>
            <person name="Larsen D."/>
            <person name="Krusor M."/>
            <person name="Yao A.I."/>
            <person name="Wu D."/>
            <person name="Madern D."/>
            <person name="Eisen J.A."/>
            <person name="Darling A.E."/>
            <person name="Facciotti M.T."/>
        </authorList>
    </citation>
    <scope>NUCLEOTIDE SEQUENCE [LARGE SCALE GENOMIC DNA]</scope>
    <source>
        <strain evidence="3 4">DSM 21995</strain>
    </source>
</reference>
<evidence type="ECO:0000256" key="2">
    <source>
        <dbReference type="SAM" id="Phobius"/>
    </source>
</evidence>
<feature type="transmembrane region" description="Helical" evidence="2">
    <location>
        <begin position="24"/>
        <end position="43"/>
    </location>
</feature>
<protein>
    <submittedName>
        <fullName evidence="3">Uncharacterized protein</fullName>
    </submittedName>
</protein>
<organism evidence="3 4">
    <name type="scientific">Halorubrum lipolyticum DSM 21995</name>
    <dbReference type="NCBI Taxonomy" id="1227482"/>
    <lineage>
        <taxon>Archaea</taxon>
        <taxon>Methanobacteriati</taxon>
        <taxon>Methanobacteriota</taxon>
        <taxon>Stenosarchaea group</taxon>
        <taxon>Halobacteria</taxon>
        <taxon>Halobacteriales</taxon>
        <taxon>Haloferacaceae</taxon>
        <taxon>Halorubrum</taxon>
    </lineage>
</organism>